<reference evidence="2 3" key="1">
    <citation type="submission" date="2019-07" db="EMBL/GenBank/DDBJ databases">
        <title>R&amp;d 2014.</title>
        <authorList>
            <person name="Klenk H.-P."/>
        </authorList>
    </citation>
    <scope>NUCLEOTIDE SEQUENCE [LARGE SCALE GENOMIC DNA]</scope>
    <source>
        <strain evidence="2 3">DSM 43868</strain>
    </source>
</reference>
<organism evidence="2 3">
    <name type="scientific">Micromonospora olivasterospora</name>
    <dbReference type="NCBI Taxonomy" id="1880"/>
    <lineage>
        <taxon>Bacteria</taxon>
        <taxon>Bacillati</taxon>
        <taxon>Actinomycetota</taxon>
        <taxon>Actinomycetes</taxon>
        <taxon>Micromonosporales</taxon>
        <taxon>Micromonosporaceae</taxon>
        <taxon>Micromonospora</taxon>
    </lineage>
</organism>
<keyword evidence="3" id="KW-1185">Reference proteome</keyword>
<protein>
    <submittedName>
        <fullName evidence="2">Uncharacterized protein</fullName>
    </submittedName>
</protein>
<gene>
    <name evidence="2" type="ORF">JD77_00684</name>
</gene>
<name>A0A562I4M0_MICOL</name>
<feature type="compositionally biased region" description="Gly residues" evidence="1">
    <location>
        <begin position="76"/>
        <end position="93"/>
    </location>
</feature>
<evidence type="ECO:0000256" key="1">
    <source>
        <dbReference type="SAM" id="MobiDB-lite"/>
    </source>
</evidence>
<feature type="region of interest" description="Disordered" evidence="1">
    <location>
        <begin position="71"/>
        <end position="93"/>
    </location>
</feature>
<feature type="region of interest" description="Disordered" evidence="1">
    <location>
        <begin position="1"/>
        <end position="25"/>
    </location>
</feature>
<dbReference type="AlphaFoldDB" id="A0A562I4M0"/>
<comment type="caution">
    <text evidence="2">The sequence shown here is derived from an EMBL/GenBank/DDBJ whole genome shotgun (WGS) entry which is preliminary data.</text>
</comment>
<accession>A0A562I4M0</accession>
<dbReference type="EMBL" id="VLKE01000001">
    <property type="protein sequence ID" value="TWH65746.1"/>
    <property type="molecule type" value="Genomic_DNA"/>
</dbReference>
<evidence type="ECO:0000313" key="3">
    <source>
        <dbReference type="Proteomes" id="UP000319825"/>
    </source>
</evidence>
<evidence type="ECO:0000313" key="2">
    <source>
        <dbReference type="EMBL" id="TWH65746.1"/>
    </source>
</evidence>
<proteinExistence type="predicted"/>
<sequence>MRRARPGADMAVCPALSGPPRPRGRSRELRFVELSEIATVPFVAAARGHDRRAAVRAFRQVAATVAGRLHGMSARAGGGPHRLAGVGAGRAGG</sequence>
<dbReference type="Proteomes" id="UP000319825">
    <property type="component" value="Unassembled WGS sequence"/>
</dbReference>
<dbReference type="RefSeq" id="WP_145772997.1">
    <property type="nucleotide sequence ID" value="NZ_VLKE01000001.1"/>
</dbReference>